<dbReference type="Pfam" id="PF02826">
    <property type="entry name" value="2-Hacid_dh_C"/>
    <property type="match status" value="1"/>
</dbReference>
<dbReference type="CDD" id="cd12186">
    <property type="entry name" value="LDH"/>
    <property type="match status" value="1"/>
</dbReference>
<evidence type="ECO:0000313" key="8">
    <source>
        <dbReference type="Proteomes" id="UP000452141"/>
    </source>
</evidence>
<dbReference type="Gene3D" id="3.40.50.720">
    <property type="entry name" value="NAD(P)-binding Rossmann-like Domain"/>
    <property type="match status" value="2"/>
</dbReference>
<evidence type="ECO:0000313" key="7">
    <source>
        <dbReference type="EMBL" id="MST80570.1"/>
    </source>
</evidence>
<dbReference type="FunFam" id="3.40.50.720:FF:000041">
    <property type="entry name" value="D-3-phosphoglycerate dehydrogenase"/>
    <property type="match status" value="1"/>
</dbReference>
<comment type="similarity">
    <text evidence="1 4">Belongs to the D-isomer specific 2-hydroxyacid dehydrogenase family.</text>
</comment>
<dbReference type="InterPro" id="IPR006140">
    <property type="entry name" value="D-isomer_DH_NAD-bd"/>
</dbReference>
<evidence type="ECO:0000259" key="6">
    <source>
        <dbReference type="Pfam" id="PF02826"/>
    </source>
</evidence>
<dbReference type="PROSITE" id="PS00671">
    <property type="entry name" value="D_2_HYDROXYACID_DH_3"/>
    <property type="match status" value="1"/>
</dbReference>
<dbReference type="SUPFAM" id="SSF52283">
    <property type="entry name" value="Formate/glycerate dehydrogenase catalytic domain-like"/>
    <property type="match status" value="1"/>
</dbReference>
<dbReference type="GO" id="GO:0004617">
    <property type="term" value="F:phosphoglycerate dehydrogenase activity"/>
    <property type="evidence" value="ECO:0007669"/>
    <property type="project" value="UniProtKB-ARBA"/>
</dbReference>
<dbReference type="PROSITE" id="PS00670">
    <property type="entry name" value="D_2_HYDROXYACID_DH_2"/>
    <property type="match status" value="1"/>
</dbReference>
<dbReference type="GO" id="GO:0047545">
    <property type="term" value="F:(S)-2-hydroxyglutarate dehydrogenase activity"/>
    <property type="evidence" value="ECO:0007669"/>
    <property type="project" value="UniProtKB-ARBA"/>
</dbReference>
<evidence type="ECO:0000256" key="1">
    <source>
        <dbReference type="ARBA" id="ARBA00005854"/>
    </source>
</evidence>
<dbReference type="SUPFAM" id="SSF51735">
    <property type="entry name" value="NAD(P)-binding Rossmann-fold domains"/>
    <property type="match status" value="1"/>
</dbReference>
<dbReference type="InterPro" id="IPR006139">
    <property type="entry name" value="D-isomer_2_OHA_DH_cat_dom"/>
</dbReference>
<protein>
    <submittedName>
        <fullName evidence="7">D-2-hydroxyacid dehydrogenase</fullName>
    </submittedName>
</protein>
<evidence type="ECO:0000256" key="3">
    <source>
        <dbReference type="ARBA" id="ARBA00023027"/>
    </source>
</evidence>
<gene>
    <name evidence="7" type="ORF">FYJ61_08990</name>
</gene>
<name>A0A844FPP8_9LACO</name>
<dbReference type="PANTHER" id="PTHR43026:SF1">
    <property type="entry name" value="2-HYDROXYACID DEHYDROGENASE HOMOLOG 1-RELATED"/>
    <property type="match status" value="1"/>
</dbReference>
<dbReference type="Pfam" id="PF00389">
    <property type="entry name" value="2-Hacid_dh"/>
    <property type="match status" value="1"/>
</dbReference>
<dbReference type="InterPro" id="IPR058205">
    <property type="entry name" value="D-LDH-like"/>
</dbReference>
<feature type="domain" description="D-isomer specific 2-hydroxyacid dehydrogenase catalytic" evidence="5">
    <location>
        <begin position="27"/>
        <end position="329"/>
    </location>
</feature>
<dbReference type="RefSeq" id="WP_154487484.1">
    <property type="nucleotide sequence ID" value="NZ_VUMW01000036.1"/>
</dbReference>
<organism evidence="7 8">
    <name type="scientific">Lactobacillus equicursoris</name>
    <dbReference type="NCBI Taxonomy" id="420645"/>
    <lineage>
        <taxon>Bacteria</taxon>
        <taxon>Bacillati</taxon>
        <taxon>Bacillota</taxon>
        <taxon>Bacilli</taxon>
        <taxon>Lactobacillales</taxon>
        <taxon>Lactobacillaceae</taxon>
        <taxon>Lactobacillus</taxon>
    </lineage>
</organism>
<dbReference type="GO" id="GO:0008720">
    <property type="term" value="F:D-lactate dehydrogenase (NAD+) activity"/>
    <property type="evidence" value="ECO:0007669"/>
    <property type="project" value="TreeGrafter"/>
</dbReference>
<comment type="caution">
    <text evidence="7">The sequence shown here is derived from an EMBL/GenBank/DDBJ whole genome shotgun (WGS) entry which is preliminary data.</text>
</comment>
<sequence length="329" mass="36458">MKAYVFSLAPVEEAFAKDWQDQHPDDVLTVTHQALTLETADLAKGYDAVSTQPERLSADLFKKLAANGVKHVALRKVGVDHVDLAAAKDAGIAVSNVPAYSPRAIAENGLTGAMYLLRKWGYYHRQMRRGNFTRPSELMSDEIFNQTVGIVGLGRIGAAAAEMYQALGARVIGYDPCYNASLEPFLDYVDLETLLKESDIVQLHIPLTSENKGMLSTNEFAMMKDDAILVNQSRGELVDTEALIVALKYHEIGGAALDVLEGEEKVFGQKFEDVDSVPDEYKELISMPNVVMSPHSAYYTKMAVKNMFFQSLTDMERTTKGQRAFFKVN</sequence>
<dbReference type="PANTHER" id="PTHR43026">
    <property type="entry name" value="2-HYDROXYACID DEHYDROGENASE HOMOLOG 1-RELATED"/>
    <property type="match status" value="1"/>
</dbReference>
<dbReference type="EMBL" id="VUMW01000036">
    <property type="protein sequence ID" value="MST80570.1"/>
    <property type="molecule type" value="Genomic_DNA"/>
</dbReference>
<dbReference type="InterPro" id="IPR029753">
    <property type="entry name" value="D-isomer_DH_CS"/>
</dbReference>
<keyword evidence="2 4" id="KW-0560">Oxidoreductase</keyword>
<evidence type="ECO:0000256" key="4">
    <source>
        <dbReference type="RuleBase" id="RU003719"/>
    </source>
</evidence>
<feature type="domain" description="D-isomer specific 2-hydroxyacid dehydrogenase NAD-binding" evidence="6">
    <location>
        <begin position="113"/>
        <end position="297"/>
    </location>
</feature>
<keyword evidence="3" id="KW-0520">NAD</keyword>
<evidence type="ECO:0000259" key="5">
    <source>
        <dbReference type="Pfam" id="PF00389"/>
    </source>
</evidence>
<dbReference type="Proteomes" id="UP000452141">
    <property type="component" value="Unassembled WGS sequence"/>
</dbReference>
<dbReference type="InterPro" id="IPR036291">
    <property type="entry name" value="NAD(P)-bd_dom_sf"/>
</dbReference>
<dbReference type="GO" id="GO:0006564">
    <property type="term" value="P:L-serine biosynthetic process"/>
    <property type="evidence" value="ECO:0007669"/>
    <property type="project" value="UniProtKB-ARBA"/>
</dbReference>
<dbReference type="GO" id="GO:0051287">
    <property type="term" value="F:NAD binding"/>
    <property type="evidence" value="ECO:0007669"/>
    <property type="project" value="InterPro"/>
</dbReference>
<reference evidence="7 8" key="1">
    <citation type="submission" date="2019-08" db="EMBL/GenBank/DDBJ databases">
        <title>In-depth cultivation of the pig gut microbiome towards novel bacterial diversity and tailored functional studies.</title>
        <authorList>
            <person name="Wylensek D."/>
            <person name="Hitch T.C.A."/>
            <person name="Clavel T."/>
        </authorList>
    </citation>
    <scope>NUCLEOTIDE SEQUENCE [LARGE SCALE GENOMIC DNA]</scope>
    <source>
        <strain evidence="7 8">WCA-470BD-2E</strain>
    </source>
</reference>
<accession>A0A844FPP8</accession>
<dbReference type="AlphaFoldDB" id="A0A844FPP8"/>
<dbReference type="PROSITE" id="PS00065">
    <property type="entry name" value="D_2_HYDROXYACID_DH_1"/>
    <property type="match status" value="1"/>
</dbReference>
<evidence type="ECO:0000256" key="2">
    <source>
        <dbReference type="ARBA" id="ARBA00023002"/>
    </source>
</evidence>
<dbReference type="InterPro" id="IPR029752">
    <property type="entry name" value="D-isomer_DH_CS1"/>
</dbReference>
<proteinExistence type="inferred from homology"/>